<feature type="transmembrane region" description="Helical" evidence="5">
    <location>
        <begin position="286"/>
        <end position="304"/>
    </location>
</feature>
<feature type="transmembrane region" description="Helical" evidence="5">
    <location>
        <begin position="223"/>
        <end position="245"/>
    </location>
</feature>
<dbReference type="EMBL" id="BMAR01000001">
    <property type="protein sequence ID" value="GFR39905.1"/>
    <property type="molecule type" value="Genomic_DNA"/>
</dbReference>
<evidence type="ECO:0000259" key="6">
    <source>
        <dbReference type="PROSITE" id="PS51380"/>
    </source>
</evidence>
<sequence length="418" mass="46685">MDRTPKQWNNSTRRWAFTAAAGGWCGACLFALAHFAPRASNAVRGLLLLYFQPMLPTTFALWLWGHNVQRFHTLNIEYDVCFSAKDRKHLLPHSELYRIALVLTTFCLTCAAVYAGLGAAGAIGLADYAPLTMYFGAAMLLVAPLDVLAKPARLFFGQTAQRALLPVQEVSWADFLLADIMTSLSKSSGDLAKAAAALMAGPGLHTLAVQGGPGSPSLAVDPLALPVLLALCLPYIIRFVQCLIVHRTTGNRAQLLNALKYATAFPALVLTAIEHEHHIAGRRYPLYGWWLAAMGLNSLYSFYWDVEMDWDMPWLAQPGGQLVLGVFRLPSLKPDALYRRSWYVWAVLSNLLLRLTWTHRLMGNLESHNAVALVIALLEVFRRYQWTYVRVETEIRKIRLKEAHEHPVDAPSHHEVNM</sequence>
<proteinExistence type="predicted"/>
<evidence type="ECO:0000256" key="1">
    <source>
        <dbReference type="ARBA" id="ARBA00004141"/>
    </source>
</evidence>
<comment type="subcellular location">
    <subcellularLocation>
        <location evidence="1">Membrane</location>
        <topology evidence="1">Multi-pass membrane protein</topology>
    </subcellularLocation>
</comment>
<comment type="caution">
    <text evidence="7">The sequence shown here is derived from an EMBL/GenBank/DDBJ whole genome shotgun (WGS) entry which is preliminary data.</text>
</comment>
<dbReference type="GO" id="GO:0005737">
    <property type="term" value="C:cytoplasm"/>
    <property type="evidence" value="ECO:0007669"/>
    <property type="project" value="TreeGrafter"/>
</dbReference>
<feature type="transmembrane region" description="Helical" evidence="5">
    <location>
        <begin position="131"/>
        <end position="149"/>
    </location>
</feature>
<dbReference type="Proteomes" id="UP001054857">
    <property type="component" value="Unassembled WGS sequence"/>
</dbReference>
<feature type="transmembrane region" description="Helical" evidence="5">
    <location>
        <begin position="340"/>
        <end position="357"/>
    </location>
</feature>
<name>A0AAD3HGV4_9CHLO</name>
<feature type="transmembrane region" description="Helical" evidence="5">
    <location>
        <begin position="96"/>
        <end position="125"/>
    </location>
</feature>
<dbReference type="GO" id="GO:0016020">
    <property type="term" value="C:membrane"/>
    <property type="evidence" value="ECO:0007669"/>
    <property type="project" value="UniProtKB-SubCell"/>
</dbReference>
<keyword evidence="2 5" id="KW-0812">Transmembrane</keyword>
<dbReference type="Pfam" id="PF03124">
    <property type="entry name" value="EXS"/>
    <property type="match status" value="1"/>
</dbReference>
<evidence type="ECO:0000313" key="8">
    <source>
        <dbReference type="Proteomes" id="UP001054857"/>
    </source>
</evidence>
<gene>
    <name evidence="7" type="ORF">Agub_g410</name>
</gene>
<dbReference type="AlphaFoldDB" id="A0AAD3HGV4"/>
<feature type="transmembrane region" description="Helical" evidence="5">
    <location>
        <begin position="42"/>
        <end position="64"/>
    </location>
</feature>
<keyword evidence="4 5" id="KW-0472">Membrane</keyword>
<dbReference type="PANTHER" id="PTHR10783:SF46">
    <property type="entry name" value="PROTEIN ERD1 HOMOLOG 2"/>
    <property type="match status" value="1"/>
</dbReference>
<evidence type="ECO:0000256" key="2">
    <source>
        <dbReference type="ARBA" id="ARBA00022692"/>
    </source>
</evidence>
<keyword evidence="3 5" id="KW-1133">Transmembrane helix</keyword>
<dbReference type="PANTHER" id="PTHR10783">
    <property type="entry name" value="XENOTROPIC AND POLYTROPIC RETROVIRUS RECEPTOR 1-RELATED"/>
    <property type="match status" value="1"/>
</dbReference>
<evidence type="ECO:0000256" key="5">
    <source>
        <dbReference type="SAM" id="Phobius"/>
    </source>
</evidence>
<evidence type="ECO:0000313" key="7">
    <source>
        <dbReference type="EMBL" id="GFR39905.1"/>
    </source>
</evidence>
<evidence type="ECO:0000256" key="4">
    <source>
        <dbReference type="ARBA" id="ARBA00023136"/>
    </source>
</evidence>
<feature type="domain" description="EXS" evidence="6">
    <location>
        <begin position="218"/>
        <end position="418"/>
    </location>
</feature>
<reference evidence="7 8" key="1">
    <citation type="journal article" date="2021" name="Sci. Rep.">
        <title>Genome sequencing of the multicellular alga Astrephomene provides insights into convergent evolution of germ-soma differentiation.</title>
        <authorList>
            <person name="Yamashita S."/>
            <person name="Yamamoto K."/>
            <person name="Matsuzaki R."/>
            <person name="Suzuki S."/>
            <person name="Yamaguchi H."/>
            <person name="Hirooka S."/>
            <person name="Minakuchi Y."/>
            <person name="Miyagishima S."/>
            <person name="Kawachi M."/>
            <person name="Toyoda A."/>
            <person name="Nozaki H."/>
        </authorList>
    </citation>
    <scope>NUCLEOTIDE SEQUENCE [LARGE SCALE GENOMIC DNA]</scope>
    <source>
        <strain evidence="7 8">NIES-4017</strain>
    </source>
</reference>
<dbReference type="InterPro" id="IPR004342">
    <property type="entry name" value="EXS_C"/>
</dbReference>
<organism evidence="7 8">
    <name type="scientific">Astrephomene gubernaculifera</name>
    <dbReference type="NCBI Taxonomy" id="47775"/>
    <lineage>
        <taxon>Eukaryota</taxon>
        <taxon>Viridiplantae</taxon>
        <taxon>Chlorophyta</taxon>
        <taxon>core chlorophytes</taxon>
        <taxon>Chlorophyceae</taxon>
        <taxon>CS clade</taxon>
        <taxon>Chlamydomonadales</taxon>
        <taxon>Astrephomenaceae</taxon>
        <taxon>Astrephomene</taxon>
    </lineage>
</organism>
<evidence type="ECO:0000256" key="3">
    <source>
        <dbReference type="ARBA" id="ARBA00022989"/>
    </source>
</evidence>
<protein>
    <recommendedName>
        <fullName evidence="6">EXS domain-containing protein</fullName>
    </recommendedName>
</protein>
<keyword evidence="8" id="KW-1185">Reference proteome</keyword>
<feature type="transmembrane region" description="Helical" evidence="5">
    <location>
        <begin position="15"/>
        <end position="36"/>
    </location>
</feature>
<dbReference type="PROSITE" id="PS51380">
    <property type="entry name" value="EXS"/>
    <property type="match status" value="1"/>
</dbReference>
<accession>A0AAD3HGV4</accession>